<evidence type="ECO:0000256" key="1">
    <source>
        <dbReference type="SAM" id="MobiDB-lite"/>
    </source>
</evidence>
<evidence type="ECO:0000313" key="2">
    <source>
        <dbReference type="EMBL" id="POW21803.1"/>
    </source>
</evidence>
<reference evidence="3" key="2">
    <citation type="journal article" date="2018" name="BMC Genomics">
        <title>Genomic insights into host adaptation between the wheat stripe rust pathogen (Puccinia striiformis f. sp. tritici) and the barley stripe rust pathogen (Puccinia striiformis f. sp. hordei).</title>
        <authorList>
            <person name="Xia C."/>
            <person name="Wang M."/>
            <person name="Yin C."/>
            <person name="Cornejo O.E."/>
            <person name="Hulbert S.H."/>
            <person name="Chen X."/>
        </authorList>
    </citation>
    <scope>NUCLEOTIDE SEQUENCE [LARGE SCALE GENOMIC DNA]</scope>
    <source>
        <strain evidence="3">93TX-2</strain>
    </source>
</reference>
<comment type="caution">
    <text evidence="2">The sequence shown here is derived from an EMBL/GenBank/DDBJ whole genome shotgun (WGS) entry which is preliminary data.</text>
</comment>
<proteinExistence type="predicted"/>
<gene>
    <name evidence="2" type="ORF">PSHT_01916</name>
</gene>
<dbReference type="VEuPathDB" id="FungiDB:PSHT_01916"/>
<dbReference type="Proteomes" id="UP000238274">
    <property type="component" value="Unassembled WGS sequence"/>
</dbReference>
<feature type="region of interest" description="Disordered" evidence="1">
    <location>
        <begin position="86"/>
        <end position="112"/>
    </location>
</feature>
<dbReference type="VEuPathDB" id="FungiDB:PSTT_11282"/>
<keyword evidence="3" id="KW-1185">Reference proteome</keyword>
<name>A0A2S4WJ62_9BASI</name>
<accession>A0A2S4WJ62</accession>
<evidence type="ECO:0000313" key="3">
    <source>
        <dbReference type="Proteomes" id="UP000238274"/>
    </source>
</evidence>
<reference evidence="2 3" key="1">
    <citation type="submission" date="2017-12" db="EMBL/GenBank/DDBJ databases">
        <title>Gene loss provides genomic basis for host adaptation in cereal stripe rust fungi.</title>
        <authorList>
            <person name="Xia C."/>
        </authorList>
    </citation>
    <scope>NUCLEOTIDE SEQUENCE [LARGE SCALE GENOMIC DNA]</scope>
    <source>
        <strain evidence="2 3">93TX-2</strain>
    </source>
</reference>
<dbReference type="EMBL" id="PKSM01000016">
    <property type="protein sequence ID" value="POW21803.1"/>
    <property type="molecule type" value="Genomic_DNA"/>
</dbReference>
<reference evidence="3" key="3">
    <citation type="journal article" date="2018" name="Mol. Plant Microbe Interact.">
        <title>Genome sequence resources for the wheat stripe rust pathogen (Puccinia striiformis f. sp. tritici) and the barley stripe rust pathogen (Puccinia striiformis f. sp. hordei).</title>
        <authorList>
            <person name="Xia C."/>
            <person name="Wang M."/>
            <person name="Yin C."/>
            <person name="Cornejo O.E."/>
            <person name="Hulbert S.H."/>
            <person name="Chen X."/>
        </authorList>
    </citation>
    <scope>NUCLEOTIDE SEQUENCE [LARGE SCALE GENOMIC DNA]</scope>
    <source>
        <strain evidence="3">93TX-2</strain>
    </source>
</reference>
<protein>
    <submittedName>
        <fullName evidence="2">Uncharacterized protein</fullName>
    </submittedName>
</protein>
<sequence>MVSELYVTYGSTIRDSETEQANGKTLNGNSLIFTSSDSVGQEEQAGEENGCATTGRLVTLRTFLVHALKLQSPIVQLDLEDAFHHLSSQEESQERPGEILPTEPSSKTGLVGLKRDVANNSAATLIKA</sequence>
<dbReference type="AlphaFoldDB" id="A0A2S4WJ62"/>
<organism evidence="2 3">
    <name type="scientific">Puccinia striiformis</name>
    <dbReference type="NCBI Taxonomy" id="27350"/>
    <lineage>
        <taxon>Eukaryota</taxon>
        <taxon>Fungi</taxon>
        <taxon>Dikarya</taxon>
        <taxon>Basidiomycota</taxon>
        <taxon>Pucciniomycotina</taxon>
        <taxon>Pucciniomycetes</taxon>
        <taxon>Pucciniales</taxon>
        <taxon>Pucciniaceae</taxon>
        <taxon>Puccinia</taxon>
    </lineage>
</organism>
<feature type="compositionally biased region" description="Basic and acidic residues" evidence="1">
    <location>
        <begin position="86"/>
        <end position="97"/>
    </location>
</feature>